<dbReference type="PANTHER" id="PTHR45081:SF1">
    <property type="entry name" value="EF HAND FAMILY PROTEIN, PUTATIVE, EXPRESSED-RELATED"/>
    <property type="match status" value="1"/>
</dbReference>
<proteinExistence type="predicted"/>
<feature type="repeat" description="TPR" evidence="1">
    <location>
        <begin position="334"/>
        <end position="367"/>
    </location>
</feature>
<organism evidence="3 4">
    <name type="scientific">Cymbomonas tetramitiformis</name>
    <dbReference type="NCBI Taxonomy" id="36881"/>
    <lineage>
        <taxon>Eukaryota</taxon>
        <taxon>Viridiplantae</taxon>
        <taxon>Chlorophyta</taxon>
        <taxon>Pyramimonadophyceae</taxon>
        <taxon>Pyramimonadales</taxon>
        <taxon>Pyramimonadaceae</taxon>
        <taxon>Cymbomonas</taxon>
    </lineage>
</organism>
<dbReference type="Pfam" id="PF13432">
    <property type="entry name" value="TPR_16"/>
    <property type="match status" value="1"/>
</dbReference>
<evidence type="ECO:0000256" key="2">
    <source>
        <dbReference type="SAM" id="MobiDB-lite"/>
    </source>
</evidence>
<evidence type="ECO:0000313" key="4">
    <source>
        <dbReference type="Proteomes" id="UP001190700"/>
    </source>
</evidence>
<dbReference type="EMBL" id="LGRX02020278">
    <property type="protein sequence ID" value="KAK3257652.1"/>
    <property type="molecule type" value="Genomic_DNA"/>
</dbReference>
<protein>
    <submittedName>
        <fullName evidence="3">Uncharacterized protein</fullName>
    </submittedName>
</protein>
<comment type="caution">
    <text evidence="3">The sequence shown here is derived from an EMBL/GenBank/DDBJ whole genome shotgun (WGS) entry which is preliminary data.</text>
</comment>
<dbReference type="Gene3D" id="1.25.40.10">
    <property type="entry name" value="Tetratricopeptide repeat domain"/>
    <property type="match status" value="2"/>
</dbReference>
<keyword evidence="4" id="KW-1185">Reference proteome</keyword>
<dbReference type="InterPro" id="IPR011990">
    <property type="entry name" value="TPR-like_helical_dom_sf"/>
</dbReference>
<sequence>MALKLGEPGGKKNSLRERRGLGGLNGLTVQPDAQLSSSSSSTKTFSNFLGKLSPKTVWSKSSKTSPKQDLSLDTGHQLLGAVERLGYAIPSAHKNLKDFNKRLQSLIAEVVADKRCIDDTVESLQQMALLLGKDGKHASKFDDVVKCLREAVKLRPDDLDIAFKLGVGYYKAAKYSEAAAAFRTGLESANTPDVTPVGSRNSSRCSTPDGPQAAGNRPPALLVREPSPSAATIDRRRSTPPGSAKSAGGDTPRFDGITAPKAPLRARCYVNLGVALEAQEKLEEAVEAYKGALSVHADYPAALKLAGGVYLALGKMSSAENALSRAVFLQPDFADAWTDLGTVRRWLQDPHGALKALLQATQLRPDGVIGWWSLAHAQRDCSVYAEALATLEKVLELQPSMWAAHVQQGLCSLLHGANSVRVLADLRAASSKARSPPLPFRCARSPGGLAACELCSI</sequence>
<feature type="region of interest" description="Disordered" evidence="2">
    <location>
        <begin position="1"/>
        <end position="44"/>
    </location>
</feature>
<dbReference type="SMART" id="SM00028">
    <property type="entry name" value="TPR"/>
    <property type="match status" value="6"/>
</dbReference>
<feature type="compositionally biased region" description="Polar residues" evidence="2">
    <location>
        <begin position="188"/>
        <end position="206"/>
    </location>
</feature>
<dbReference type="PROSITE" id="PS50005">
    <property type="entry name" value="TPR"/>
    <property type="match status" value="3"/>
</dbReference>
<dbReference type="PANTHER" id="PTHR45081">
    <property type="entry name" value="EF HAND FAMILY PROTEIN, PUTATIVE, EXPRESSED-RELATED"/>
    <property type="match status" value="1"/>
</dbReference>
<dbReference type="Proteomes" id="UP001190700">
    <property type="component" value="Unassembled WGS sequence"/>
</dbReference>
<dbReference type="GO" id="GO:0005886">
    <property type="term" value="C:plasma membrane"/>
    <property type="evidence" value="ECO:0007669"/>
    <property type="project" value="TreeGrafter"/>
</dbReference>
<name>A0AAE0FDG3_9CHLO</name>
<keyword evidence="1" id="KW-0802">TPR repeat</keyword>
<gene>
    <name evidence="3" type="ORF">CYMTET_33275</name>
</gene>
<feature type="repeat" description="TPR" evidence="1">
    <location>
        <begin position="266"/>
        <end position="299"/>
    </location>
</feature>
<evidence type="ECO:0000313" key="3">
    <source>
        <dbReference type="EMBL" id="KAK3257652.1"/>
    </source>
</evidence>
<feature type="region of interest" description="Disordered" evidence="2">
    <location>
        <begin position="188"/>
        <end position="256"/>
    </location>
</feature>
<accession>A0AAE0FDG3</accession>
<dbReference type="InterPro" id="IPR019734">
    <property type="entry name" value="TPR_rpt"/>
</dbReference>
<dbReference type="SUPFAM" id="SSF48452">
    <property type="entry name" value="TPR-like"/>
    <property type="match status" value="2"/>
</dbReference>
<dbReference type="Pfam" id="PF14559">
    <property type="entry name" value="TPR_19"/>
    <property type="match status" value="1"/>
</dbReference>
<reference evidence="3 4" key="1">
    <citation type="journal article" date="2015" name="Genome Biol. Evol.">
        <title>Comparative Genomics of a Bacterivorous Green Alga Reveals Evolutionary Causalities and Consequences of Phago-Mixotrophic Mode of Nutrition.</title>
        <authorList>
            <person name="Burns J.A."/>
            <person name="Paasch A."/>
            <person name="Narechania A."/>
            <person name="Kim E."/>
        </authorList>
    </citation>
    <scope>NUCLEOTIDE SEQUENCE [LARGE SCALE GENOMIC DNA]</scope>
    <source>
        <strain evidence="3 4">PLY_AMNH</strain>
    </source>
</reference>
<feature type="repeat" description="TPR" evidence="1">
    <location>
        <begin position="300"/>
        <end position="333"/>
    </location>
</feature>
<evidence type="ECO:0000256" key="1">
    <source>
        <dbReference type="PROSITE-ProRule" id="PRU00339"/>
    </source>
</evidence>
<dbReference type="AlphaFoldDB" id="A0AAE0FDG3"/>